<accession>A0AAW4NU61</accession>
<dbReference type="EMBL" id="JAHXRF010000012">
    <property type="protein sequence ID" value="MBW4866088.1"/>
    <property type="molecule type" value="Genomic_DNA"/>
</dbReference>
<dbReference type="GO" id="GO:0015627">
    <property type="term" value="C:type II protein secretion system complex"/>
    <property type="evidence" value="ECO:0007669"/>
    <property type="project" value="TreeGrafter"/>
</dbReference>
<dbReference type="RefSeq" id="WP_219427896.1">
    <property type="nucleotide sequence ID" value="NZ_JAHXRD010000012.1"/>
</dbReference>
<organism evidence="2 3">
    <name type="scientific">Segatella salivae</name>
    <dbReference type="NCBI Taxonomy" id="228604"/>
    <lineage>
        <taxon>Bacteria</taxon>
        <taxon>Pseudomonadati</taxon>
        <taxon>Bacteroidota</taxon>
        <taxon>Bacteroidia</taxon>
        <taxon>Bacteroidales</taxon>
        <taxon>Prevotellaceae</taxon>
        <taxon>Segatella</taxon>
    </lineage>
</organism>
<feature type="transmembrane region" description="Helical" evidence="1">
    <location>
        <begin position="16"/>
        <end position="34"/>
    </location>
</feature>
<dbReference type="PANTHER" id="PTHR21180">
    <property type="entry name" value="ENDONUCLEASE/EXONUCLEASE/PHOSPHATASE FAMILY DOMAIN-CONTAINING PROTEIN 1"/>
    <property type="match status" value="1"/>
</dbReference>
<keyword evidence="1" id="KW-0472">Membrane</keyword>
<dbReference type="Pfam" id="PF12836">
    <property type="entry name" value="HHH_3"/>
    <property type="match status" value="2"/>
</dbReference>
<evidence type="ECO:0000313" key="2">
    <source>
        <dbReference type="EMBL" id="MBW4866088.1"/>
    </source>
</evidence>
<dbReference type="InterPro" id="IPR051675">
    <property type="entry name" value="Endo/Exo/Phosphatase_dom_1"/>
</dbReference>
<dbReference type="GO" id="GO:0015628">
    <property type="term" value="P:protein secretion by the type II secretion system"/>
    <property type="evidence" value="ECO:0007669"/>
    <property type="project" value="TreeGrafter"/>
</dbReference>
<gene>
    <name evidence="2" type="ORF">KZY68_08720</name>
</gene>
<evidence type="ECO:0000313" key="3">
    <source>
        <dbReference type="Proteomes" id="UP001196873"/>
    </source>
</evidence>
<dbReference type="PANTHER" id="PTHR21180:SF32">
    <property type="entry name" value="ENDONUCLEASE_EXONUCLEASE_PHOSPHATASE FAMILY DOMAIN-CONTAINING PROTEIN 1"/>
    <property type="match status" value="1"/>
</dbReference>
<comment type="caution">
    <text evidence="2">The sequence shown here is derived from an EMBL/GenBank/DDBJ whole genome shotgun (WGS) entry which is preliminary data.</text>
</comment>
<dbReference type="Proteomes" id="UP001196873">
    <property type="component" value="Unassembled WGS sequence"/>
</dbReference>
<reference evidence="2" key="1">
    <citation type="submission" date="2021-07" db="EMBL/GenBank/DDBJ databases">
        <title>Genomic diversity and antimicrobial resistance of Prevotella spp. isolated from chronic lung disease airways.</title>
        <authorList>
            <person name="Webb K.A."/>
            <person name="Olagoke O.S."/>
            <person name="Baird T."/>
            <person name="Neill J."/>
            <person name="Pham A."/>
            <person name="Wells T.J."/>
            <person name="Ramsay K.A."/>
            <person name="Bell S.C."/>
            <person name="Sarovich D.S."/>
            <person name="Price E.P."/>
        </authorList>
    </citation>
    <scope>NUCLEOTIDE SEQUENCE</scope>
    <source>
        <strain evidence="2">SCHI0047.S.3</strain>
    </source>
</reference>
<sequence>MNIHDFLYYNKSDRNTILVLLGIAVAALLVCFLFDNNDETLSEGYTQTQQFPQKHFSKDQSSSYYDVETHPHELFPFDPNTADSTALLRLGLQPWQVRAIYKYRARGGVYRQPSDFARLYGLTQQRYRQLKPYIRIGQDYQPAALLPEAQRRKTTADSLYPHTIQKLKLGETIDLNTADTTQLQRVPGIGHYYAQRIVYYRGRLGGFNDVNQLQEINGFPTEAIKYFKADCVHITKLNVNRMTFSDLQHHPYIGFYRARDIMDYRRLRGPLRSINDLKLLKSFTPEAIDRLRAYVVF</sequence>
<keyword evidence="1" id="KW-1133">Transmembrane helix</keyword>
<keyword evidence="1" id="KW-0812">Transmembrane</keyword>
<dbReference type="AlphaFoldDB" id="A0AAW4NU61"/>
<name>A0AAW4NU61_9BACT</name>
<proteinExistence type="predicted"/>
<evidence type="ECO:0000256" key="1">
    <source>
        <dbReference type="SAM" id="Phobius"/>
    </source>
</evidence>
<protein>
    <submittedName>
        <fullName evidence="2">Helix-hairpin-helix domain-containing protein</fullName>
    </submittedName>
</protein>